<keyword evidence="2" id="KW-1185">Reference proteome</keyword>
<dbReference type="InParanoid" id="D6WVS4"/>
<reference evidence="1 2" key="2">
    <citation type="journal article" date="2010" name="Nucleic Acids Res.">
        <title>BeetleBase in 2010: revisions to provide comprehensive genomic information for Tribolium castaneum.</title>
        <authorList>
            <person name="Kim H.S."/>
            <person name="Murphy T."/>
            <person name="Xia J."/>
            <person name="Caragea D."/>
            <person name="Park Y."/>
            <person name="Beeman R.W."/>
            <person name="Lorenzen M.D."/>
            <person name="Butcher S."/>
            <person name="Manak J.R."/>
            <person name="Brown S.J."/>
        </authorList>
    </citation>
    <scope>GENOME REANNOTATION</scope>
    <source>
        <strain evidence="1 2">Georgia GA2</strain>
    </source>
</reference>
<organism evidence="1 2">
    <name type="scientific">Tribolium castaneum</name>
    <name type="common">Red flour beetle</name>
    <dbReference type="NCBI Taxonomy" id="7070"/>
    <lineage>
        <taxon>Eukaryota</taxon>
        <taxon>Metazoa</taxon>
        <taxon>Ecdysozoa</taxon>
        <taxon>Arthropoda</taxon>
        <taxon>Hexapoda</taxon>
        <taxon>Insecta</taxon>
        <taxon>Pterygota</taxon>
        <taxon>Neoptera</taxon>
        <taxon>Endopterygota</taxon>
        <taxon>Coleoptera</taxon>
        <taxon>Polyphaga</taxon>
        <taxon>Cucujiformia</taxon>
        <taxon>Tenebrionidae</taxon>
        <taxon>Tenebrionidae incertae sedis</taxon>
        <taxon>Tribolium</taxon>
    </lineage>
</organism>
<gene>
    <name evidence="1" type="primary">AUGUSTUS-3.0.2_05881</name>
    <name evidence="1" type="ORF">TcasGA2_TC005881</name>
</gene>
<dbReference type="EMBL" id="KQ971358">
    <property type="protein sequence ID" value="EFA08253.1"/>
    <property type="molecule type" value="Genomic_DNA"/>
</dbReference>
<proteinExistence type="predicted"/>
<dbReference type="OMA" id="IRQNERN"/>
<accession>D6WVS4</accession>
<dbReference type="eggNOG" id="ENOG502S8E8">
    <property type="taxonomic scope" value="Eukaryota"/>
</dbReference>
<evidence type="ECO:0000313" key="1">
    <source>
        <dbReference type="EMBL" id="EFA08253.1"/>
    </source>
</evidence>
<sequence>MSVVPQGVFAARKIRQNERNLKNYNHDSYLTPTKYSSKYMNSIWGMYNRYSVHNLKKNMDFFAFGGQKEQSVEAHSTDLKTLLAKPDVM</sequence>
<reference evidence="1 2" key="1">
    <citation type="journal article" date="2008" name="Nature">
        <title>The genome of the model beetle and pest Tribolium castaneum.</title>
        <authorList>
            <consortium name="Tribolium Genome Sequencing Consortium"/>
            <person name="Richards S."/>
            <person name="Gibbs R.A."/>
            <person name="Weinstock G.M."/>
            <person name="Brown S.J."/>
            <person name="Denell R."/>
            <person name="Beeman R.W."/>
            <person name="Gibbs R."/>
            <person name="Beeman R.W."/>
            <person name="Brown S.J."/>
            <person name="Bucher G."/>
            <person name="Friedrich M."/>
            <person name="Grimmelikhuijzen C.J."/>
            <person name="Klingler M."/>
            <person name="Lorenzen M."/>
            <person name="Richards S."/>
            <person name="Roth S."/>
            <person name="Schroder R."/>
            <person name="Tautz D."/>
            <person name="Zdobnov E.M."/>
            <person name="Muzny D."/>
            <person name="Gibbs R.A."/>
            <person name="Weinstock G.M."/>
            <person name="Attaway T."/>
            <person name="Bell S."/>
            <person name="Buhay C.J."/>
            <person name="Chandrabose M.N."/>
            <person name="Chavez D."/>
            <person name="Clerk-Blankenburg K.P."/>
            <person name="Cree A."/>
            <person name="Dao M."/>
            <person name="Davis C."/>
            <person name="Chacko J."/>
            <person name="Dinh H."/>
            <person name="Dugan-Rocha S."/>
            <person name="Fowler G."/>
            <person name="Garner T.T."/>
            <person name="Garnes J."/>
            <person name="Gnirke A."/>
            <person name="Hawes A."/>
            <person name="Hernandez J."/>
            <person name="Hines S."/>
            <person name="Holder M."/>
            <person name="Hume J."/>
            <person name="Jhangiani S.N."/>
            <person name="Joshi V."/>
            <person name="Khan Z.M."/>
            <person name="Jackson L."/>
            <person name="Kovar C."/>
            <person name="Kowis A."/>
            <person name="Lee S."/>
            <person name="Lewis L.R."/>
            <person name="Margolis J."/>
            <person name="Morgan M."/>
            <person name="Nazareth L.V."/>
            <person name="Nguyen N."/>
            <person name="Okwuonu G."/>
            <person name="Parker D."/>
            <person name="Richards S."/>
            <person name="Ruiz S.J."/>
            <person name="Santibanez J."/>
            <person name="Savard J."/>
            <person name="Scherer S.E."/>
            <person name="Schneider B."/>
            <person name="Sodergren E."/>
            <person name="Tautz D."/>
            <person name="Vattahil S."/>
            <person name="Villasana D."/>
            <person name="White C.S."/>
            <person name="Wright R."/>
            <person name="Park Y."/>
            <person name="Beeman R.W."/>
            <person name="Lord J."/>
            <person name="Oppert B."/>
            <person name="Lorenzen M."/>
            <person name="Brown S."/>
            <person name="Wang L."/>
            <person name="Savard J."/>
            <person name="Tautz D."/>
            <person name="Richards S."/>
            <person name="Weinstock G."/>
            <person name="Gibbs R.A."/>
            <person name="Liu Y."/>
            <person name="Worley K."/>
            <person name="Weinstock G."/>
            <person name="Elsik C.G."/>
            <person name="Reese J.T."/>
            <person name="Elhaik E."/>
            <person name="Landan G."/>
            <person name="Graur D."/>
            <person name="Arensburger P."/>
            <person name="Atkinson P."/>
            <person name="Beeman R.W."/>
            <person name="Beidler J."/>
            <person name="Brown S.J."/>
            <person name="Demuth J.P."/>
            <person name="Drury D.W."/>
            <person name="Du Y.Z."/>
            <person name="Fujiwara H."/>
            <person name="Lorenzen M."/>
            <person name="Maselli V."/>
            <person name="Osanai M."/>
            <person name="Park Y."/>
            <person name="Robertson H.M."/>
            <person name="Tu Z."/>
            <person name="Wang J.J."/>
            <person name="Wang S."/>
            <person name="Richards S."/>
            <person name="Song H."/>
            <person name="Zhang L."/>
            <person name="Sodergren E."/>
            <person name="Werner D."/>
            <person name="Stanke M."/>
            <person name="Morgenstern B."/>
            <person name="Solovyev V."/>
            <person name="Kosarev P."/>
            <person name="Brown G."/>
            <person name="Chen H.C."/>
            <person name="Ermolaeva O."/>
            <person name="Hlavina W."/>
            <person name="Kapustin Y."/>
            <person name="Kiryutin B."/>
            <person name="Kitts P."/>
            <person name="Maglott D."/>
            <person name="Pruitt K."/>
            <person name="Sapojnikov V."/>
            <person name="Souvorov A."/>
            <person name="Mackey A.J."/>
            <person name="Waterhouse R.M."/>
            <person name="Wyder S."/>
            <person name="Zdobnov E.M."/>
            <person name="Zdobnov E.M."/>
            <person name="Wyder S."/>
            <person name="Kriventseva E.V."/>
            <person name="Kadowaki T."/>
            <person name="Bork P."/>
            <person name="Aranda M."/>
            <person name="Bao R."/>
            <person name="Beermann A."/>
            <person name="Berns N."/>
            <person name="Bolognesi R."/>
            <person name="Bonneton F."/>
            <person name="Bopp D."/>
            <person name="Brown S.J."/>
            <person name="Bucher G."/>
            <person name="Butts T."/>
            <person name="Chaumot A."/>
            <person name="Denell R.E."/>
            <person name="Ferrier D.E."/>
            <person name="Friedrich M."/>
            <person name="Gordon C.M."/>
            <person name="Jindra M."/>
            <person name="Klingler M."/>
            <person name="Lan Q."/>
            <person name="Lattorff H.M."/>
            <person name="Laudet V."/>
            <person name="von Levetsow C."/>
            <person name="Liu Z."/>
            <person name="Lutz R."/>
            <person name="Lynch J.A."/>
            <person name="da Fonseca R.N."/>
            <person name="Posnien N."/>
            <person name="Reuter R."/>
            <person name="Roth S."/>
            <person name="Savard J."/>
            <person name="Schinko J.B."/>
            <person name="Schmitt C."/>
            <person name="Schoppmeier M."/>
            <person name="Schroder R."/>
            <person name="Shippy T.D."/>
            <person name="Simonnet F."/>
            <person name="Marques-Souza H."/>
            <person name="Tautz D."/>
            <person name="Tomoyasu Y."/>
            <person name="Trauner J."/>
            <person name="Van der Zee M."/>
            <person name="Vervoort M."/>
            <person name="Wittkopp N."/>
            <person name="Wimmer E.A."/>
            <person name="Yang X."/>
            <person name="Jones A.K."/>
            <person name="Sattelle D.B."/>
            <person name="Ebert P.R."/>
            <person name="Nelson D."/>
            <person name="Scott J.G."/>
            <person name="Beeman R.W."/>
            <person name="Muthukrishnan S."/>
            <person name="Kramer K.J."/>
            <person name="Arakane Y."/>
            <person name="Beeman R.W."/>
            <person name="Zhu Q."/>
            <person name="Hogenkamp D."/>
            <person name="Dixit R."/>
            <person name="Oppert B."/>
            <person name="Jiang H."/>
            <person name="Zou Z."/>
            <person name="Marshall J."/>
            <person name="Elpidina E."/>
            <person name="Vinokurov K."/>
            <person name="Oppert C."/>
            <person name="Zou Z."/>
            <person name="Evans J."/>
            <person name="Lu Z."/>
            <person name="Zhao P."/>
            <person name="Sumathipala N."/>
            <person name="Altincicek B."/>
            <person name="Vilcinskas A."/>
            <person name="Williams M."/>
            <person name="Hultmark D."/>
            <person name="Hetru C."/>
            <person name="Jiang H."/>
            <person name="Grimmelikhuijzen C.J."/>
            <person name="Hauser F."/>
            <person name="Cazzamali G."/>
            <person name="Williamson M."/>
            <person name="Park Y."/>
            <person name="Li B."/>
            <person name="Tanaka Y."/>
            <person name="Predel R."/>
            <person name="Neupert S."/>
            <person name="Schachtner J."/>
            <person name="Verleyen P."/>
            <person name="Raible F."/>
            <person name="Bork P."/>
            <person name="Friedrich M."/>
            <person name="Walden K.K."/>
            <person name="Robertson H.M."/>
            <person name="Angeli S."/>
            <person name="Foret S."/>
            <person name="Bucher G."/>
            <person name="Schuetz S."/>
            <person name="Maleszka R."/>
            <person name="Wimmer E.A."/>
            <person name="Beeman R.W."/>
            <person name="Lorenzen M."/>
            <person name="Tomoyasu Y."/>
            <person name="Miller S.C."/>
            <person name="Grossmann D."/>
            <person name="Bucher G."/>
        </authorList>
    </citation>
    <scope>NUCLEOTIDE SEQUENCE [LARGE SCALE GENOMIC DNA]</scope>
    <source>
        <strain evidence="1 2">Georgia GA2</strain>
    </source>
</reference>
<dbReference type="Proteomes" id="UP000007266">
    <property type="component" value="Linkage group 8"/>
</dbReference>
<dbReference type="PhylomeDB" id="D6WVS4"/>
<evidence type="ECO:0000313" key="2">
    <source>
        <dbReference type="Proteomes" id="UP000007266"/>
    </source>
</evidence>
<dbReference type="HOGENOM" id="CLU_2457722_0_0_1"/>
<dbReference type="AlphaFoldDB" id="D6WVS4"/>
<protein>
    <submittedName>
        <fullName evidence="1">Uncharacterized protein</fullName>
    </submittedName>
</protein>
<name>D6WVS4_TRICA</name>